<evidence type="ECO:0008006" key="2">
    <source>
        <dbReference type="Google" id="ProtNLM"/>
    </source>
</evidence>
<name>B3T579_9ZZZZ</name>
<sequence length="180" mass="20524">MPSVGKSTLANKLSLEFSINSIGGGDALKEIASKRGISTKGDDWWDTRSGMKFLSERFKDHSLDRQVDDVLLEKAKQGNVVITSYTLPWLAKGCYKIWLKSTEKVRSERMSKRDKISPNIALDIVRKREEENGRLYRELYNIDFGTDLSVFDLVVDTDSLNEGEVFEVITRSLKVLREDD</sequence>
<reference evidence="1" key="1">
    <citation type="journal article" date="2008" name="ISME J.">
        <title>Genomic patterns of recombination, clonal divergence and environment in marine microbial populations.</title>
        <authorList>
            <person name="Konstantinidis K.T."/>
            <person name="Delong E.F."/>
        </authorList>
    </citation>
    <scope>NUCLEOTIDE SEQUENCE</scope>
</reference>
<protein>
    <recommendedName>
        <fullName evidence="2">(d)CMP kinase</fullName>
    </recommendedName>
</protein>
<evidence type="ECO:0000313" key="1">
    <source>
        <dbReference type="EMBL" id="ABZ07738.1"/>
    </source>
</evidence>
<organism evidence="1">
    <name type="scientific">uncultured marine microorganism HF4000_ANIW141A21</name>
    <dbReference type="NCBI Taxonomy" id="455535"/>
    <lineage>
        <taxon>unclassified sequences</taxon>
        <taxon>environmental samples</taxon>
    </lineage>
</organism>
<dbReference type="Pfam" id="PF13189">
    <property type="entry name" value="Cytidylate_kin2"/>
    <property type="match status" value="1"/>
</dbReference>
<dbReference type="Gene3D" id="3.40.50.300">
    <property type="entry name" value="P-loop containing nucleotide triphosphate hydrolases"/>
    <property type="match status" value="1"/>
</dbReference>
<dbReference type="SUPFAM" id="SSF52540">
    <property type="entry name" value="P-loop containing nucleoside triphosphate hydrolases"/>
    <property type="match status" value="1"/>
</dbReference>
<dbReference type="InterPro" id="IPR027417">
    <property type="entry name" value="P-loop_NTPase"/>
</dbReference>
<dbReference type="EMBL" id="EU016608">
    <property type="protein sequence ID" value="ABZ07738.1"/>
    <property type="molecule type" value="Genomic_DNA"/>
</dbReference>
<gene>
    <name evidence="1" type="ORF">ALOHA_HF4000ANIW141A21ctg1g23</name>
</gene>
<proteinExistence type="predicted"/>
<accession>B3T579</accession>
<dbReference type="AlphaFoldDB" id="B3T579"/>